<feature type="transmembrane region" description="Helical" evidence="1">
    <location>
        <begin position="6"/>
        <end position="25"/>
    </location>
</feature>
<dbReference type="NCBIfam" id="TIGR01300">
    <property type="entry name" value="CPA3_mnhG_phaG"/>
    <property type="match status" value="1"/>
</dbReference>
<feature type="transmembrane region" description="Helical" evidence="1">
    <location>
        <begin position="63"/>
        <end position="90"/>
    </location>
</feature>
<evidence type="ECO:0000313" key="3">
    <source>
        <dbReference type="Proteomes" id="UP000029980"/>
    </source>
</evidence>
<dbReference type="PANTHER" id="PTHR34703">
    <property type="entry name" value="ANTIPORTER SUBUNIT MNHG2-RELATED"/>
    <property type="match status" value="1"/>
</dbReference>
<organism evidence="2 3">
    <name type="scientific">Thermococcus eurythermalis</name>
    <dbReference type="NCBI Taxonomy" id="1505907"/>
    <lineage>
        <taxon>Archaea</taxon>
        <taxon>Methanobacteriati</taxon>
        <taxon>Methanobacteriota</taxon>
        <taxon>Thermococci</taxon>
        <taxon>Thermococcales</taxon>
        <taxon>Thermococcaceae</taxon>
        <taxon>Thermococcus</taxon>
    </lineage>
</organism>
<dbReference type="STRING" id="1505907.TEU_09795"/>
<keyword evidence="1" id="KW-0472">Membrane</keyword>
<dbReference type="Pfam" id="PF03334">
    <property type="entry name" value="PhaG_MnhG_YufB"/>
    <property type="match status" value="1"/>
</dbReference>
<proteinExistence type="predicted"/>
<name>A0A097QVU8_9EURY</name>
<evidence type="ECO:0000256" key="1">
    <source>
        <dbReference type="SAM" id="Phobius"/>
    </source>
</evidence>
<dbReference type="OrthoDB" id="19138at2157"/>
<keyword evidence="1" id="KW-1133">Transmembrane helix</keyword>
<dbReference type="GeneID" id="25153724"/>
<dbReference type="GO" id="GO:0015385">
    <property type="term" value="F:sodium:proton antiporter activity"/>
    <property type="evidence" value="ECO:0007669"/>
    <property type="project" value="TreeGrafter"/>
</dbReference>
<dbReference type="EMBL" id="CP008887">
    <property type="protein sequence ID" value="AIU70599.1"/>
    <property type="molecule type" value="Genomic_DNA"/>
</dbReference>
<dbReference type="Proteomes" id="UP000029980">
    <property type="component" value="Chromosome"/>
</dbReference>
<dbReference type="InterPro" id="IPR005133">
    <property type="entry name" value="PhaG_MnhG_YufB"/>
</dbReference>
<gene>
    <name evidence="2" type="ORF">TEU_09795</name>
</gene>
<dbReference type="PANTHER" id="PTHR34703:SF1">
    <property type="entry name" value="ANTIPORTER SUBUNIT MNHG2-RELATED"/>
    <property type="match status" value="1"/>
</dbReference>
<reference evidence="2 3" key="1">
    <citation type="journal article" date="2015" name="Int. J. Syst. Evol. Microbiol.">
        <title>Thermococcus eurythermalis sp. nov., a conditional piezophilic hyperthermophilic archaeon with a wide temperature range isolated from an oil-immersed chimney in the Guaymas Basin.</title>
        <authorList>
            <person name="Zhao W."/>
            <person name="Zeng X."/>
            <person name="Xiao X."/>
        </authorList>
    </citation>
    <scope>NUCLEOTIDE SEQUENCE [LARGE SCALE GENOMIC DNA]</scope>
    <source>
        <strain evidence="2 3">A501</strain>
    </source>
</reference>
<accession>A0A097QVU8</accession>
<keyword evidence="1" id="KW-0812">Transmembrane</keyword>
<dbReference type="RefSeq" id="WP_050003565.1">
    <property type="nucleotide sequence ID" value="NZ_CP008887.1"/>
</dbReference>
<dbReference type="HOGENOM" id="CLU_121334_0_2_2"/>
<evidence type="ECO:0000313" key="2">
    <source>
        <dbReference type="EMBL" id="AIU70599.1"/>
    </source>
</evidence>
<keyword evidence="3" id="KW-1185">Reference proteome</keyword>
<sequence length="110" mass="11609">MILTVIGLILLAIGAVCDLLGAIGMHRFNTFYLRLHAATVGTVGGKFYPLLGVAFIAAEQGLWPVVGISVLAALLVLVTTPVGSHALAYAASKARIVEMELDEFRGEEDV</sequence>
<dbReference type="KEGG" id="teu:TEU_09795"/>
<dbReference type="AlphaFoldDB" id="A0A097QVU8"/>
<feature type="transmembrane region" description="Helical" evidence="1">
    <location>
        <begin position="37"/>
        <end position="57"/>
    </location>
</feature>
<protein>
    <submittedName>
        <fullName evidence="2">Cation:proton antiporter</fullName>
    </submittedName>
</protein>